<gene>
    <name evidence="1" type="ORF">DYBT9275_04040</name>
</gene>
<accession>A0A916JEJ1</accession>
<comment type="caution">
    <text evidence="1">The sequence shown here is derived from an EMBL/GenBank/DDBJ whole genome shotgun (WGS) entry which is preliminary data.</text>
</comment>
<protein>
    <recommendedName>
        <fullName evidence="3">PorV/PorQ family protein</fullName>
    </recommendedName>
</protein>
<evidence type="ECO:0000313" key="1">
    <source>
        <dbReference type="EMBL" id="CAG5007415.1"/>
    </source>
</evidence>
<proteinExistence type="predicted"/>
<dbReference type="Proteomes" id="UP000680038">
    <property type="component" value="Unassembled WGS sequence"/>
</dbReference>
<name>A0A916JEJ1_9BACT</name>
<dbReference type="RefSeq" id="WP_215240456.1">
    <property type="nucleotide sequence ID" value="NZ_CAJRAF010000002.1"/>
</dbReference>
<evidence type="ECO:0000313" key="2">
    <source>
        <dbReference type="Proteomes" id="UP000680038"/>
    </source>
</evidence>
<organism evidence="1 2">
    <name type="scientific">Dyadobacter helix</name>
    <dbReference type="NCBI Taxonomy" id="2822344"/>
    <lineage>
        <taxon>Bacteria</taxon>
        <taxon>Pseudomonadati</taxon>
        <taxon>Bacteroidota</taxon>
        <taxon>Cytophagia</taxon>
        <taxon>Cytophagales</taxon>
        <taxon>Spirosomataceae</taxon>
        <taxon>Dyadobacter</taxon>
    </lineage>
</organism>
<dbReference type="Gene3D" id="2.40.160.60">
    <property type="entry name" value="Outer membrane protein transport protein (OMPP1/FadL/TodX)"/>
    <property type="match status" value="1"/>
</dbReference>
<dbReference type="EMBL" id="CAJRAF010000002">
    <property type="protein sequence ID" value="CAG5007415.1"/>
    <property type="molecule type" value="Genomic_DNA"/>
</dbReference>
<evidence type="ECO:0008006" key="3">
    <source>
        <dbReference type="Google" id="ProtNLM"/>
    </source>
</evidence>
<reference evidence="1" key="1">
    <citation type="submission" date="2021-04" db="EMBL/GenBank/DDBJ databases">
        <authorList>
            <person name="Rodrigo-Torres L."/>
            <person name="Arahal R. D."/>
            <person name="Lucena T."/>
        </authorList>
    </citation>
    <scope>NUCLEOTIDE SEQUENCE</scope>
    <source>
        <strain evidence="1">CECT 9275</strain>
    </source>
</reference>
<sequence length="297" mass="32418">MKEQSGYLTRQKNFILFFILFGTSIHFSLAEGNPFVAGARAWGIANATVARHDQFSIYGNAAGMAASGQPALFSSFDSHFGFEGLNTVAFAITSPLSSDLSGGFSVLRFGDKFYNEFAMAIGAGHRINQVSLGMKVNYLQTAVNISSLSTSHRAAVMELGGIVKVTPALSVGAHMYNLLQSSYSGDLHARVPTVLKAGFQYSSGETVTFSAEMNKHTDQPVAFRAGLEYRFLKQLYLRTGISTRPVMHYFGTGFSTLKFRIDYAVSTHPQLGWSHHFSLLYLLKSAKGQKEKHPAGL</sequence>
<dbReference type="AlphaFoldDB" id="A0A916JEJ1"/>
<keyword evidence="2" id="KW-1185">Reference proteome</keyword>